<accession>A0A4Y2L0E1</accession>
<organism evidence="1 2">
    <name type="scientific">Araneus ventricosus</name>
    <name type="common">Orbweaver spider</name>
    <name type="synonym">Epeira ventricosa</name>
    <dbReference type="NCBI Taxonomy" id="182803"/>
    <lineage>
        <taxon>Eukaryota</taxon>
        <taxon>Metazoa</taxon>
        <taxon>Ecdysozoa</taxon>
        <taxon>Arthropoda</taxon>
        <taxon>Chelicerata</taxon>
        <taxon>Arachnida</taxon>
        <taxon>Araneae</taxon>
        <taxon>Araneomorphae</taxon>
        <taxon>Entelegynae</taxon>
        <taxon>Araneoidea</taxon>
        <taxon>Araneidae</taxon>
        <taxon>Araneus</taxon>
    </lineage>
</organism>
<comment type="caution">
    <text evidence="1">The sequence shown here is derived from an EMBL/GenBank/DDBJ whole genome shotgun (WGS) entry which is preliminary data.</text>
</comment>
<reference evidence="1 2" key="1">
    <citation type="journal article" date="2019" name="Sci. Rep.">
        <title>Orb-weaving spider Araneus ventricosus genome elucidates the spidroin gene catalogue.</title>
        <authorList>
            <person name="Kono N."/>
            <person name="Nakamura H."/>
            <person name="Ohtoshi R."/>
            <person name="Moran D.A.P."/>
            <person name="Shinohara A."/>
            <person name="Yoshida Y."/>
            <person name="Fujiwara M."/>
            <person name="Mori M."/>
            <person name="Tomita M."/>
            <person name="Arakawa K."/>
        </authorList>
    </citation>
    <scope>NUCLEOTIDE SEQUENCE [LARGE SCALE GENOMIC DNA]</scope>
</reference>
<dbReference type="Proteomes" id="UP000499080">
    <property type="component" value="Unassembled WGS sequence"/>
</dbReference>
<name>A0A4Y2L0E1_ARAVE</name>
<dbReference type="EMBL" id="BGPR01005230">
    <property type="protein sequence ID" value="GBN08111.1"/>
    <property type="molecule type" value="Genomic_DNA"/>
</dbReference>
<sequence length="84" mass="9074">MTFPTHPRGSRGQPRFASQEIRSRLAHPHGSAGSGVGQIQGKMKIEKTECIFDDSVYPSPPPGAQNGWIQNASESTRQLLSGVN</sequence>
<keyword evidence="2" id="KW-1185">Reference proteome</keyword>
<gene>
    <name evidence="1" type="ORF">AVEN_166567_1</name>
</gene>
<evidence type="ECO:0000313" key="1">
    <source>
        <dbReference type="EMBL" id="GBN08111.1"/>
    </source>
</evidence>
<protein>
    <submittedName>
        <fullName evidence="1">Uncharacterized protein</fullName>
    </submittedName>
</protein>
<dbReference type="AlphaFoldDB" id="A0A4Y2L0E1"/>
<proteinExistence type="predicted"/>
<evidence type="ECO:0000313" key="2">
    <source>
        <dbReference type="Proteomes" id="UP000499080"/>
    </source>
</evidence>